<evidence type="ECO:0000313" key="3">
    <source>
        <dbReference type="Proteomes" id="UP000823388"/>
    </source>
</evidence>
<feature type="region of interest" description="Disordered" evidence="1">
    <location>
        <begin position="1"/>
        <end position="96"/>
    </location>
</feature>
<feature type="compositionally biased region" description="Gly residues" evidence="1">
    <location>
        <begin position="49"/>
        <end position="64"/>
    </location>
</feature>
<keyword evidence="3" id="KW-1185">Reference proteome</keyword>
<comment type="caution">
    <text evidence="2">The sequence shown here is derived from an EMBL/GenBank/DDBJ whole genome shotgun (WGS) entry which is preliminary data.</text>
</comment>
<dbReference type="EMBL" id="CM029051">
    <property type="protein sequence ID" value="KAG2561528.1"/>
    <property type="molecule type" value="Genomic_DNA"/>
</dbReference>
<reference evidence="2" key="1">
    <citation type="submission" date="2020-05" db="EMBL/GenBank/DDBJ databases">
        <title>WGS assembly of Panicum virgatum.</title>
        <authorList>
            <person name="Lovell J.T."/>
            <person name="Jenkins J."/>
            <person name="Shu S."/>
            <person name="Juenger T.E."/>
            <person name="Schmutz J."/>
        </authorList>
    </citation>
    <scope>NUCLEOTIDE SEQUENCE</scope>
    <source>
        <strain evidence="2">AP13</strain>
    </source>
</reference>
<sequence length="96" mass="9260">MDPSERQRSQQKKSRKPLSSSRTSTGAPATASARAGVPPSGLGAASGTFTGGSGAAPPSFGGGTSAHQAPTAFLGGMSPGGSFMPDSSPSSSECGM</sequence>
<dbReference type="Proteomes" id="UP000823388">
    <property type="component" value="Chromosome 8K"/>
</dbReference>
<name>A0A8T0PKV4_PANVG</name>
<proteinExistence type="predicted"/>
<feature type="compositionally biased region" description="Low complexity" evidence="1">
    <location>
        <begin position="80"/>
        <end position="96"/>
    </location>
</feature>
<accession>A0A8T0PKV4</accession>
<evidence type="ECO:0000256" key="1">
    <source>
        <dbReference type="SAM" id="MobiDB-lite"/>
    </source>
</evidence>
<dbReference type="AlphaFoldDB" id="A0A8T0PKV4"/>
<evidence type="ECO:0000313" key="2">
    <source>
        <dbReference type="EMBL" id="KAG2561528.1"/>
    </source>
</evidence>
<organism evidence="2 3">
    <name type="scientific">Panicum virgatum</name>
    <name type="common">Blackwell switchgrass</name>
    <dbReference type="NCBI Taxonomy" id="38727"/>
    <lineage>
        <taxon>Eukaryota</taxon>
        <taxon>Viridiplantae</taxon>
        <taxon>Streptophyta</taxon>
        <taxon>Embryophyta</taxon>
        <taxon>Tracheophyta</taxon>
        <taxon>Spermatophyta</taxon>
        <taxon>Magnoliopsida</taxon>
        <taxon>Liliopsida</taxon>
        <taxon>Poales</taxon>
        <taxon>Poaceae</taxon>
        <taxon>PACMAD clade</taxon>
        <taxon>Panicoideae</taxon>
        <taxon>Panicodae</taxon>
        <taxon>Paniceae</taxon>
        <taxon>Panicinae</taxon>
        <taxon>Panicum</taxon>
        <taxon>Panicum sect. Hiantes</taxon>
    </lineage>
</organism>
<gene>
    <name evidence="2" type="ORF">PVAP13_8KG205901</name>
</gene>
<feature type="compositionally biased region" description="Polar residues" evidence="1">
    <location>
        <begin position="17"/>
        <end position="27"/>
    </location>
</feature>
<protein>
    <submittedName>
        <fullName evidence="2">Uncharacterized protein</fullName>
    </submittedName>
</protein>